<evidence type="ECO:0000313" key="4">
    <source>
        <dbReference type="EMBL" id="SMX54708.1"/>
    </source>
</evidence>
<evidence type="ECO:0000259" key="3">
    <source>
        <dbReference type="Pfam" id="PF02769"/>
    </source>
</evidence>
<dbReference type="GO" id="GO:0051604">
    <property type="term" value="P:protein maturation"/>
    <property type="evidence" value="ECO:0007669"/>
    <property type="project" value="TreeGrafter"/>
</dbReference>
<dbReference type="PANTHER" id="PTHR30303">
    <property type="entry name" value="HYDROGENASE ISOENZYMES FORMATION PROTEIN HYPE"/>
    <property type="match status" value="1"/>
</dbReference>
<dbReference type="RefSeq" id="WP_087862534.1">
    <property type="nucleotide sequence ID" value="NZ_LT859958.1"/>
</dbReference>
<dbReference type="OrthoDB" id="153904at2"/>
<dbReference type="InterPro" id="IPR016188">
    <property type="entry name" value="PurM-like_N"/>
</dbReference>
<dbReference type="PANTHER" id="PTHR30303:SF4">
    <property type="entry name" value="HYDROGENASE EXPRESSION_FORMATION PROTEIN HYPE"/>
    <property type="match status" value="1"/>
</dbReference>
<dbReference type="KEGG" id="abat:CFX1CAM_1643"/>
<comment type="similarity">
    <text evidence="1">Belongs to the HypE family.</text>
</comment>
<evidence type="ECO:0000256" key="1">
    <source>
        <dbReference type="ARBA" id="ARBA00006243"/>
    </source>
</evidence>
<dbReference type="Pfam" id="PF00586">
    <property type="entry name" value="AIRS"/>
    <property type="match status" value="1"/>
</dbReference>
<gene>
    <name evidence="4" type="ORF">CFX1CAM_1643</name>
</gene>
<reference evidence="5" key="1">
    <citation type="submission" date="2017-05" db="EMBL/GenBank/DDBJ databases">
        <authorList>
            <person name="Kirkegaard R."/>
            <person name="Mcilroy J S."/>
        </authorList>
    </citation>
    <scope>NUCLEOTIDE SEQUENCE [LARGE SCALE GENOMIC DNA]</scope>
</reference>
<evidence type="ECO:0000313" key="5">
    <source>
        <dbReference type="Proteomes" id="UP000195514"/>
    </source>
</evidence>
<dbReference type="InterPro" id="IPR036921">
    <property type="entry name" value="PurM-like_N_sf"/>
</dbReference>
<keyword evidence="5" id="KW-1185">Reference proteome</keyword>
<dbReference type="Gene3D" id="3.30.1330.10">
    <property type="entry name" value="PurM-like, N-terminal domain"/>
    <property type="match status" value="1"/>
</dbReference>
<organism evidence="4 5">
    <name type="scientific">Candidatus Brevifilum fermentans</name>
    <dbReference type="NCBI Taxonomy" id="1986204"/>
    <lineage>
        <taxon>Bacteria</taxon>
        <taxon>Bacillati</taxon>
        <taxon>Chloroflexota</taxon>
        <taxon>Anaerolineae</taxon>
        <taxon>Anaerolineales</taxon>
        <taxon>Anaerolineaceae</taxon>
        <taxon>Candidatus Brevifilum</taxon>
    </lineage>
</organism>
<dbReference type="Proteomes" id="UP000195514">
    <property type="component" value="Chromosome I"/>
</dbReference>
<accession>A0A1Y6K751</accession>
<dbReference type="PIRSF" id="PIRSF005644">
    <property type="entry name" value="Hdrgns_mtr_HypE"/>
    <property type="match status" value="1"/>
</dbReference>
<dbReference type="InterPro" id="IPR011854">
    <property type="entry name" value="HypE"/>
</dbReference>
<dbReference type="InterPro" id="IPR036676">
    <property type="entry name" value="PurM-like_C_sf"/>
</dbReference>
<feature type="domain" description="PurM-like N-terminal" evidence="2">
    <location>
        <begin position="31"/>
        <end position="136"/>
    </location>
</feature>
<feature type="domain" description="PurM-like C-terminal" evidence="3">
    <location>
        <begin position="149"/>
        <end position="307"/>
    </location>
</feature>
<dbReference type="EMBL" id="LT859958">
    <property type="protein sequence ID" value="SMX54708.1"/>
    <property type="molecule type" value="Genomic_DNA"/>
</dbReference>
<dbReference type="Pfam" id="PF02769">
    <property type="entry name" value="AIRS_C"/>
    <property type="match status" value="1"/>
</dbReference>
<sequence>MSKFSLDVLNRCVFPLLKSDDPDVVLGAEFGEDVALTRVGGDILASHVDPIVGAVQGIGWLAVHVACNDIATCGAPPRWILPLVLVPDKEDETLVKNIMTEIARAAKEINVTVIGGHTGYSANLDRPLVAVTALGTLGGRKPILTRGAQVGDLILVTKGIGLEGTGILASDFGNTARSLGLTESDIDRARALMNNVSVIPEALLLAQHGATSMHDVTRGGLLETLLEIAELSGVGLQVDYESVPIPEIVDRFASAFNFDPLKMISSGTLALTISAEHIEEAQQQLDEKQIPYAVIGKAVPGKGVQLIKENQVIHYVDIRPEEDELARMWQEYSPD</sequence>
<dbReference type="Gene3D" id="3.90.650.10">
    <property type="entry name" value="PurM-like C-terminal domain"/>
    <property type="match status" value="1"/>
</dbReference>
<protein>
    <submittedName>
        <fullName evidence="4">Hydrogenase expression/formation protein HypE</fullName>
    </submittedName>
</protein>
<name>A0A1Y6K751_9CHLR</name>
<proteinExistence type="inferred from homology"/>
<dbReference type="InterPro" id="IPR010918">
    <property type="entry name" value="PurM-like_C_dom"/>
</dbReference>
<dbReference type="SUPFAM" id="SSF56042">
    <property type="entry name" value="PurM C-terminal domain-like"/>
    <property type="match status" value="1"/>
</dbReference>
<dbReference type="AlphaFoldDB" id="A0A1Y6K751"/>
<dbReference type="SUPFAM" id="SSF55326">
    <property type="entry name" value="PurM N-terminal domain-like"/>
    <property type="match status" value="1"/>
</dbReference>
<dbReference type="CDD" id="cd06061">
    <property type="entry name" value="PurM-like1"/>
    <property type="match status" value="1"/>
</dbReference>
<evidence type="ECO:0000259" key="2">
    <source>
        <dbReference type="Pfam" id="PF00586"/>
    </source>
</evidence>